<keyword evidence="1" id="KW-0812">Transmembrane</keyword>
<protein>
    <recommendedName>
        <fullName evidence="4">Tetratricopeptide repeat protein</fullName>
    </recommendedName>
</protein>
<sequence>MLGGFGSINHMIVTLRNNKNLLPAKRSYFKNRNYSSIKNEYYNAVGDSFNIKKASGKQLLEVRYKIRLKRKRETRNFILLLSLGLPLICFTLYFTFNNFSFGFPKMEQVAPLDIEKNNKEKYLFYLSDGDAWLEKRDWYNAIFQYKNAVKLYPNDFGANYRLALGYAYRCQYEFEDCAVGKKLIDKLEKQFPENIDVKAVKAIFLH</sequence>
<dbReference type="EMBL" id="VORU01000003">
    <property type="protein sequence ID" value="TXD69829.1"/>
    <property type="molecule type" value="Genomic_DNA"/>
</dbReference>
<evidence type="ECO:0008006" key="4">
    <source>
        <dbReference type="Google" id="ProtNLM"/>
    </source>
</evidence>
<keyword evidence="1" id="KW-0472">Membrane</keyword>
<proteinExistence type="predicted"/>
<name>A0A5C6YR28_9FLAO</name>
<dbReference type="AlphaFoldDB" id="A0A5C6YR28"/>
<evidence type="ECO:0000256" key="1">
    <source>
        <dbReference type="SAM" id="Phobius"/>
    </source>
</evidence>
<comment type="caution">
    <text evidence="2">The sequence shown here is derived from an EMBL/GenBank/DDBJ whole genome shotgun (WGS) entry which is preliminary data.</text>
</comment>
<dbReference type="OrthoDB" id="1454797at2"/>
<evidence type="ECO:0000313" key="3">
    <source>
        <dbReference type="Proteomes" id="UP000321945"/>
    </source>
</evidence>
<evidence type="ECO:0000313" key="2">
    <source>
        <dbReference type="EMBL" id="TXD69829.1"/>
    </source>
</evidence>
<dbReference type="InterPro" id="IPR011990">
    <property type="entry name" value="TPR-like_helical_dom_sf"/>
</dbReference>
<organism evidence="2 3">
    <name type="scientific">Aequorivita lipolytica</name>
    <dbReference type="NCBI Taxonomy" id="153267"/>
    <lineage>
        <taxon>Bacteria</taxon>
        <taxon>Pseudomonadati</taxon>
        <taxon>Bacteroidota</taxon>
        <taxon>Flavobacteriia</taxon>
        <taxon>Flavobacteriales</taxon>
        <taxon>Flavobacteriaceae</taxon>
        <taxon>Aequorivita</taxon>
    </lineage>
</organism>
<keyword evidence="3" id="KW-1185">Reference proteome</keyword>
<dbReference type="RefSeq" id="WP_111814730.1">
    <property type="nucleotide sequence ID" value="NZ_CBCRZQ010000002.1"/>
</dbReference>
<dbReference type="Gene3D" id="1.25.40.10">
    <property type="entry name" value="Tetratricopeptide repeat domain"/>
    <property type="match status" value="1"/>
</dbReference>
<reference evidence="2 3" key="1">
    <citation type="submission" date="2019-08" db="EMBL/GenBank/DDBJ databases">
        <title>Genome of Aequorivita lipolytica Y10-2 (type strain).</title>
        <authorList>
            <person name="Bowman J.P."/>
        </authorList>
    </citation>
    <scope>NUCLEOTIDE SEQUENCE [LARGE SCALE GENOMIC DNA]</scope>
    <source>
        <strain evidence="2 3">Y10-2</strain>
    </source>
</reference>
<dbReference type="SUPFAM" id="SSF48452">
    <property type="entry name" value="TPR-like"/>
    <property type="match status" value="1"/>
</dbReference>
<keyword evidence="1" id="KW-1133">Transmembrane helix</keyword>
<dbReference type="Proteomes" id="UP000321945">
    <property type="component" value="Unassembled WGS sequence"/>
</dbReference>
<accession>A0A5C6YR28</accession>
<gene>
    <name evidence="2" type="ORF">ESV24_05150</name>
</gene>
<feature type="transmembrane region" description="Helical" evidence="1">
    <location>
        <begin position="77"/>
        <end position="96"/>
    </location>
</feature>